<sequence length="1314" mass="142937">MEKSKQVHKLQREQNEDMRVVAEKELDLLAHLKDKESTANLSKDMKLKCAEGLYNVSCYPHNEAQMLDQGAIPLVLELAHANNITSKLFCAHTLFRFSGDEDMHFHLVHDGCVIALLQLMAVANDELKELCMKALINLSVIPRSTSSDTVMSTLISLVCAKGLLNLSIMPTTRVNVVEDGAMLALKILCSYHHIQVCELASAVLCNLAAVRTNQESMVKNGALAVLVELFELPHRYLAKQAPTSEGGSSSDASTLDLHGLYVLKAKWIQNESASLTPLTPDQSVMLDIHMQCAITLSYFSCNAKVQPRLVSAGFVPRVLALLTMYHDDTTKVVTLILSNLASHESCRVQMVADGCVRPLISLMSSTKVDMVVKQDCVVALCNLMLHPQTYKTMVDDGVVPALVAYSENPHPDIQKSCAFALLSLTMDKGMKAKLVGQGVIVALINLADRCADRVDLRAACVCALFQLSTDIENAAALFYEGTQTVAITVLTEPISTTQPAVSHRMWMHSLALLSNMASYDKGRSVLVDDGAVDAVLRFLEVHTTVRSKACARYLTRAQSFAASMLGKLVDVAMMHPGYFAALLALTSTQTISSSSSSRSDVSAMVKTLRCALAFSWMSGTMKGRRLLANHPDVAPGLNSMMRTGHHETQLYAAIGLCNLAMERGATPDRIWADTTVSDFIVVALLRVNSDETKLKCAQVLFNLLTHDDTREKLVVDGVLYALIKLAKLEIDTIRELCLQSIYNISLELGKVQRLVDMEIVRILSTMFQADHSKEMKRLVCGILSNVSAVAGNERQLLHEGCVLTTIASLVKARDPETRVYCANALSNLSCNAQVAEFMLKDDGNIVAILISLSRAESKDIRRYATGAISNLSASRLGVEVMTRESMISAIRELLNRITCDVTLALCVRALRNLMMDTENQTKLVACHGLQLVEDGIVRALTAIAKQTPASPSAKLDIISCFSALSKNPLGHDQMLKDGIMEAIVNLCLDSDDQSTTLRASLIARIGEEFAYHMILTMRNLTSAKDTMQASHAEGAPPVLSHDVNRARVSSQSNAIAILLACATSSQPDTREHVAVTLYNLSCHRRSRGLIISNEGVKVLIRLGQNAGGPNAVMMKQVCALALQSMSTHQDANIMQPGLILAMTASLSELNVMSMNAQMSETIAKKTAAVVAPTQFLKNRTLTTFLVGANFVVHHRGTPADWTQVPAKLPPDDGIQVLFQADDEAEADEQNVDNEQVLAASAPRACNLDATCGTLTCLQDDELVKNKMLLGPNGQDIFLGRTKHPTGSGDVHHSVALPLPNMPGMFGFMSSMDQL</sequence>
<dbReference type="PANTHER" id="PTHR23315">
    <property type="entry name" value="U BOX DOMAIN-CONTAINING"/>
    <property type="match status" value="1"/>
</dbReference>
<protein>
    <recommendedName>
        <fullName evidence="3">Armadillo repeat-containing domain-containing protein</fullName>
    </recommendedName>
</protein>
<dbReference type="PANTHER" id="PTHR23315:SF7">
    <property type="entry name" value="U-BOX DOMAIN-CONTAINING PROTEIN 4"/>
    <property type="match status" value="1"/>
</dbReference>
<dbReference type="EMBL" id="QUTI01015564">
    <property type="protein sequence ID" value="RLO11587.1"/>
    <property type="molecule type" value="Genomic_DNA"/>
</dbReference>
<dbReference type="Gene3D" id="1.25.10.10">
    <property type="entry name" value="Leucine-rich Repeat Variant"/>
    <property type="match status" value="4"/>
</dbReference>
<evidence type="ECO:0000313" key="2">
    <source>
        <dbReference type="Proteomes" id="UP000275652"/>
    </source>
</evidence>
<evidence type="ECO:0000313" key="1">
    <source>
        <dbReference type="EMBL" id="RLO11587.1"/>
    </source>
</evidence>
<evidence type="ECO:0008006" key="3">
    <source>
        <dbReference type="Google" id="ProtNLM"/>
    </source>
</evidence>
<gene>
    <name evidence="1" type="ORF">DYB28_000569</name>
</gene>
<dbReference type="Proteomes" id="UP000275652">
    <property type="component" value="Unassembled WGS sequence"/>
</dbReference>
<comment type="caution">
    <text evidence="1">The sequence shown here is derived from an EMBL/GenBank/DDBJ whole genome shotgun (WGS) entry which is preliminary data.</text>
</comment>
<dbReference type="InterPro" id="IPR000225">
    <property type="entry name" value="Armadillo"/>
</dbReference>
<dbReference type="InterPro" id="IPR016024">
    <property type="entry name" value="ARM-type_fold"/>
</dbReference>
<organism evidence="1 2">
    <name type="scientific">Aphanomyces astaci</name>
    <name type="common">Crayfish plague agent</name>
    <dbReference type="NCBI Taxonomy" id="112090"/>
    <lineage>
        <taxon>Eukaryota</taxon>
        <taxon>Sar</taxon>
        <taxon>Stramenopiles</taxon>
        <taxon>Oomycota</taxon>
        <taxon>Saprolegniomycetes</taxon>
        <taxon>Saprolegniales</taxon>
        <taxon>Verrucalvaceae</taxon>
        <taxon>Aphanomyces</taxon>
    </lineage>
</organism>
<proteinExistence type="predicted"/>
<dbReference type="InterPro" id="IPR011989">
    <property type="entry name" value="ARM-like"/>
</dbReference>
<reference evidence="1 2" key="1">
    <citation type="journal article" date="2018" name="J. Invertebr. Pathol.">
        <title>New genotyping method for the causative agent of crayfish plague (Aphanomyces astaci) based on whole genome data.</title>
        <authorList>
            <person name="Minardi D."/>
            <person name="Studholme D.J."/>
            <person name="van der Giezen M."/>
            <person name="Pretto T."/>
            <person name="Oidtmann B."/>
        </authorList>
    </citation>
    <scope>NUCLEOTIDE SEQUENCE [LARGE SCALE GENOMIC DNA]</scope>
    <source>
        <strain evidence="1 2">KB13</strain>
    </source>
</reference>
<dbReference type="SUPFAM" id="SSF48371">
    <property type="entry name" value="ARM repeat"/>
    <property type="match status" value="4"/>
</dbReference>
<name>A0A9X8E940_APHAT</name>
<accession>A0A9X8E940</accession>
<dbReference type="SMART" id="SM00185">
    <property type="entry name" value="ARM"/>
    <property type="match status" value="11"/>
</dbReference>